<keyword evidence="4 6" id="KW-0554">One-carbon metabolism</keyword>
<comment type="pathway">
    <text evidence="2 6">Cofactor biosynthesis; 7,8-dihydroneopterin triphosphate biosynthesis; 7,8-dihydroneopterin triphosphate from GTP: step 1/1.</text>
</comment>
<dbReference type="Gene3D" id="3.30.1130.10">
    <property type="match status" value="1"/>
</dbReference>
<evidence type="ECO:0000313" key="8">
    <source>
        <dbReference type="EMBL" id="OUD12166.1"/>
    </source>
</evidence>
<dbReference type="PROSITE" id="PS00859">
    <property type="entry name" value="GTP_CYCLOHYDROL_1_1"/>
    <property type="match status" value="1"/>
</dbReference>
<feature type="binding site" evidence="6">
    <location>
        <position position="115"/>
    </location>
    <ligand>
        <name>Zn(2+)</name>
        <dbReference type="ChEBI" id="CHEBI:29105"/>
    </ligand>
</feature>
<dbReference type="Gene3D" id="1.10.286.10">
    <property type="match status" value="1"/>
</dbReference>
<dbReference type="RefSeq" id="WP_086489075.1">
    <property type="nucleotide sequence ID" value="NZ_MSLT01000023.1"/>
</dbReference>
<dbReference type="NCBIfam" id="TIGR00063">
    <property type="entry name" value="folE"/>
    <property type="match status" value="1"/>
</dbReference>
<protein>
    <recommendedName>
        <fullName evidence="6">GTP cyclohydrolase 1</fullName>
        <ecNumber evidence="6">3.5.4.16</ecNumber>
    </recommendedName>
    <alternativeName>
        <fullName evidence="6">GTP cyclohydrolase I</fullName>
        <shortName evidence="6">GTP-CH-I</shortName>
    </alternativeName>
</protein>
<dbReference type="InterPro" id="IPR001474">
    <property type="entry name" value="GTP_CycHdrlase_I"/>
</dbReference>
<dbReference type="Pfam" id="PF01227">
    <property type="entry name" value="GTP_cyclohydroI"/>
    <property type="match status" value="1"/>
</dbReference>
<keyword evidence="6" id="KW-0342">GTP-binding</keyword>
<reference evidence="8 9" key="1">
    <citation type="submission" date="2016-12" db="EMBL/GenBank/DDBJ databases">
        <title>Thioflexothrix psekupsii D3 genome sequencing and assembly.</title>
        <authorList>
            <person name="Fomenkov A."/>
            <person name="Vincze T."/>
            <person name="Grabovich M."/>
            <person name="Anton B.P."/>
            <person name="Dubinina G."/>
            <person name="Orlova M."/>
            <person name="Belousova E."/>
            <person name="Roberts R.J."/>
        </authorList>
    </citation>
    <scope>NUCLEOTIDE SEQUENCE [LARGE SCALE GENOMIC DNA]</scope>
    <source>
        <strain evidence="8">D3</strain>
    </source>
</reference>
<sequence length="222" mass="25288">MAKVDIELGKQVHEYLVSKGVETPVIEEKLRVSDEVKIAAIKTHITAIMETLGMDLADDSLIETPTRIAKMYVNEIFRGLDYSFFPKCTTVENKMHYDEMVLEKDIAAISSCEHHFVTIDQRVSIGYIPKKRVLGLSKLNRIAKFFAQRPQIQERYAEQLFYALECILQTSDIAIFVRGKHYCVAQRGVEDTSSYTITSKLGGTFKTNAALRNEFMNLINSH</sequence>
<dbReference type="EMBL" id="MSLT01000023">
    <property type="protein sequence ID" value="OUD12166.1"/>
    <property type="molecule type" value="Genomic_DNA"/>
</dbReference>
<dbReference type="OrthoDB" id="9801207at2"/>
<dbReference type="GO" id="GO:0005737">
    <property type="term" value="C:cytoplasm"/>
    <property type="evidence" value="ECO:0007669"/>
    <property type="project" value="TreeGrafter"/>
</dbReference>
<dbReference type="PANTHER" id="PTHR11109">
    <property type="entry name" value="GTP CYCLOHYDROLASE I"/>
    <property type="match status" value="1"/>
</dbReference>
<evidence type="ECO:0000256" key="4">
    <source>
        <dbReference type="ARBA" id="ARBA00022563"/>
    </source>
</evidence>
<keyword evidence="6" id="KW-0862">Zinc</keyword>
<evidence type="ECO:0000256" key="3">
    <source>
        <dbReference type="ARBA" id="ARBA00008085"/>
    </source>
</evidence>
<dbReference type="InterPro" id="IPR043134">
    <property type="entry name" value="GTP-CH-I_N"/>
</dbReference>
<dbReference type="NCBIfam" id="NF006826">
    <property type="entry name" value="PRK09347.1-3"/>
    <property type="match status" value="1"/>
</dbReference>
<feature type="domain" description="GTP cyclohydrolase I" evidence="7">
    <location>
        <begin position="41"/>
        <end position="219"/>
    </location>
</feature>
<keyword evidence="9" id="KW-1185">Reference proteome</keyword>
<comment type="similarity">
    <text evidence="3 6">Belongs to the GTP cyclohydrolase I family.</text>
</comment>
<proteinExistence type="inferred from homology"/>
<dbReference type="FunFam" id="3.30.1130.10:FF:000001">
    <property type="entry name" value="GTP cyclohydrolase 1"/>
    <property type="match status" value="1"/>
</dbReference>
<evidence type="ECO:0000256" key="5">
    <source>
        <dbReference type="ARBA" id="ARBA00022801"/>
    </source>
</evidence>
<evidence type="ECO:0000313" key="9">
    <source>
        <dbReference type="Proteomes" id="UP000194798"/>
    </source>
</evidence>
<comment type="subunit">
    <text evidence="6">Homopolymer.</text>
</comment>
<dbReference type="GO" id="GO:0003934">
    <property type="term" value="F:GTP cyclohydrolase I activity"/>
    <property type="evidence" value="ECO:0007669"/>
    <property type="project" value="UniProtKB-UniRule"/>
</dbReference>
<feature type="binding site" evidence="6">
    <location>
        <position position="112"/>
    </location>
    <ligand>
        <name>Zn(2+)</name>
        <dbReference type="ChEBI" id="CHEBI:29105"/>
    </ligand>
</feature>
<dbReference type="InterPro" id="IPR020602">
    <property type="entry name" value="GTP_CycHdrlase_I_dom"/>
</dbReference>
<dbReference type="InterPro" id="IPR043133">
    <property type="entry name" value="GTP-CH-I_C/QueF"/>
</dbReference>
<dbReference type="UniPathway" id="UPA00848">
    <property type="reaction ID" value="UER00151"/>
</dbReference>
<keyword evidence="6" id="KW-0547">Nucleotide-binding</keyword>
<dbReference type="GO" id="GO:0005525">
    <property type="term" value="F:GTP binding"/>
    <property type="evidence" value="ECO:0007669"/>
    <property type="project" value="UniProtKB-KW"/>
</dbReference>
<dbReference type="AlphaFoldDB" id="A0A251X452"/>
<dbReference type="GO" id="GO:0006730">
    <property type="term" value="P:one-carbon metabolic process"/>
    <property type="evidence" value="ECO:0007669"/>
    <property type="project" value="UniProtKB-UniRule"/>
</dbReference>
<evidence type="ECO:0000256" key="2">
    <source>
        <dbReference type="ARBA" id="ARBA00005080"/>
    </source>
</evidence>
<dbReference type="Proteomes" id="UP000194798">
    <property type="component" value="Unassembled WGS sequence"/>
</dbReference>
<comment type="caution">
    <text evidence="8">The sequence shown here is derived from an EMBL/GenBank/DDBJ whole genome shotgun (WGS) entry which is preliminary data.</text>
</comment>
<evidence type="ECO:0000256" key="6">
    <source>
        <dbReference type="HAMAP-Rule" id="MF_00223"/>
    </source>
</evidence>
<dbReference type="EC" id="3.5.4.16" evidence="6"/>
<dbReference type="GO" id="GO:0046654">
    <property type="term" value="P:tetrahydrofolate biosynthetic process"/>
    <property type="evidence" value="ECO:0007669"/>
    <property type="project" value="UniProtKB-UniRule"/>
</dbReference>
<evidence type="ECO:0000259" key="7">
    <source>
        <dbReference type="Pfam" id="PF01227"/>
    </source>
</evidence>
<comment type="catalytic activity">
    <reaction evidence="1 6">
        <text>GTP + H2O = 7,8-dihydroneopterin 3'-triphosphate + formate + H(+)</text>
        <dbReference type="Rhea" id="RHEA:17473"/>
        <dbReference type="ChEBI" id="CHEBI:15377"/>
        <dbReference type="ChEBI" id="CHEBI:15378"/>
        <dbReference type="ChEBI" id="CHEBI:15740"/>
        <dbReference type="ChEBI" id="CHEBI:37565"/>
        <dbReference type="ChEBI" id="CHEBI:58462"/>
        <dbReference type="EC" id="3.5.4.16"/>
    </reaction>
</comment>
<keyword evidence="6" id="KW-0479">Metal-binding</keyword>
<gene>
    <name evidence="6" type="primary">folE</name>
    <name evidence="8" type="ORF">TPSD3_13650</name>
</gene>
<dbReference type="GO" id="GO:0006729">
    <property type="term" value="P:tetrahydrobiopterin biosynthetic process"/>
    <property type="evidence" value="ECO:0007669"/>
    <property type="project" value="TreeGrafter"/>
</dbReference>
<feature type="binding site" evidence="6">
    <location>
        <position position="183"/>
    </location>
    <ligand>
        <name>Zn(2+)</name>
        <dbReference type="ChEBI" id="CHEBI:29105"/>
    </ligand>
</feature>
<accession>A0A251X452</accession>
<dbReference type="HAMAP" id="MF_00223">
    <property type="entry name" value="FolE"/>
    <property type="match status" value="1"/>
</dbReference>
<dbReference type="PANTHER" id="PTHR11109:SF7">
    <property type="entry name" value="GTP CYCLOHYDROLASE 1"/>
    <property type="match status" value="1"/>
</dbReference>
<dbReference type="GO" id="GO:0008270">
    <property type="term" value="F:zinc ion binding"/>
    <property type="evidence" value="ECO:0007669"/>
    <property type="project" value="UniProtKB-UniRule"/>
</dbReference>
<dbReference type="NCBIfam" id="NF006824">
    <property type="entry name" value="PRK09347.1-1"/>
    <property type="match status" value="1"/>
</dbReference>
<evidence type="ECO:0000256" key="1">
    <source>
        <dbReference type="ARBA" id="ARBA00001052"/>
    </source>
</evidence>
<name>A0A251X452_9GAMM</name>
<dbReference type="SUPFAM" id="SSF55620">
    <property type="entry name" value="Tetrahydrobiopterin biosynthesis enzymes-like"/>
    <property type="match status" value="1"/>
</dbReference>
<dbReference type="InterPro" id="IPR018234">
    <property type="entry name" value="GTP_CycHdrlase_I_CS"/>
</dbReference>
<organism evidence="8 9">
    <name type="scientific">Thioflexithrix psekupsensis</name>
    <dbReference type="NCBI Taxonomy" id="1570016"/>
    <lineage>
        <taxon>Bacteria</taxon>
        <taxon>Pseudomonadati</taxon>
        <taxon>Pseudomonadota</taxon>
        <taxon>Gammaproteobacteria</taxon>
        <taxon>Thiotrichales</taxon>
        <taxon>Thioflexithrix</taxon>
    </lineage>
</organism>
<keyword evidence="5 6" id="KW-0378">Hydrolase</keyword>